<feature type="region of interest" description="Disordered" evidence="1">
    <location>
        <begin position="112"/>
        <end position="234"/>
    </location>
</feature>
<dbReference type="SUPFAM" id="SSF46785">
    <property type="entry name" value="Winged helix' DNA-binding domain"/>
    <property type="match status" value="1"/>
</dbReference>
<accession>A0AB39U224</accession>
<dbReference type="EMBL" id="OR387116">
    <property type="protein sequence ID" value="XDR06208.1"/>
    <property type="molecule type" value="Genomic_DNA"/>
</dbReference>
<evidence type="ECO:0000313" key="2">
    <source>
        <dbReference type="EMBL" id="XDR06208.1"/>
    </source>
</evidence>
<dbReference type="InterPro" id="IPR036388">
    <property type="entry name" value="WH-like_DNA-bd_sf"/>
</dbReference>
<reference evidence="2" key="1">
    <citation type="submission" date="2023-07" db="EMBL/GenBank/DDBJ databases">
        <title>Novel Phage-like Particles from Mycolicibacterium aichiense.</title>
        <authorList>
            <person name="Saha M.S."/>
            <person name="Roman A."/>
            <person name="Doherty M."/>
            <person name="Shijo M."/>
            <person name="Riddick Z."/>
        </authorList>
    </citation>
    <scope>NUCLEOTIDE SEQUENCE</scope>
</reference>
<feature type="compositionally biased region" description="Polar residues" evidence="1">
    <location>
        <begin position="125"/>
        <end position="135"/>
    </location>
</feature>
<sequence length="234" mass="25138">MANRNPVKHHGVLGSHGPGGGRLFASVPMALARDTELSAPARSVAMFVWSHDEKYQQSARDVADAFGMSRNTVAKALTDLQERGWFVRERITANSEVWHLQMTNRPFTADEVSKLSRVAQELSHLPSTGSESEPPTGSPNEPPTGSGIEPHSSESRSAPEVHDCSSARTGLDETGLWSRSLADAGRTRAAEPASAEDPFAGPQPAWVVEAAAREERAWESQPASAGGLPPLPWE</sequence>
<protein>
    <submittedName>
        <fullName evidence="2">Helix-turn-helix DNA binding domain protein</fullName>
    </submittedName>
</protein>
<dbReference type="Gene3D" id="1.10.10.10">
    <property type="entry name" value="Winged helix-like DNA-binding domain superfamily/Winged helix DNA-binding domain"/>
    <property type="match status" value="1"/>
</dbReference>
<evidence type="ECO:0000256" key="1">
    <source>
        <dbReference type="SAM" id="MobiDB-lite"/>
    </source>
</evidence>
<organism evidence="2">
    <name type="scientific">Mycolicibacterium phage JSForest2</name>
    <dbReference type="NCBI Taxonomy" id="3240807"/>
    <lineage>
        <taxon>Viruses</taxon>
        <taxon>Duplodnaviria</taxon>
        <taxon>Heunggongvirae</taxon>
        <taxon>Uroviricota</taxon>
        <taxon>Caudoviricetes</taxon>
    </lineage>
</organism>
<proteinExistence type="predicted"/>
<feature type="compositionally biased region" description="Basic and acidic residues" evidence="1">
    <location>
        <begin position="151"/>
        <end position="165"/>
    </location>
</feature>
<name>A0AB39U224_9CAUD</name>
<dbReference type="InterPro" id="IPR036390">
    <property type="entry name" value="WH_DNA-bd_sf"/>
</dbReference>